<feature type="region of interest" description="Disordered" evidence="1">
    <location>
        <begin position="483"/>
        <end position="503"/>
    </location>
</feature>
<dbReference type="EMBL" id="JBBWWR010000020">
    <property type="protein sequence ID" value="KAK8939701.1"/>
    <property type="molecule type" value="Genomic_DNA"/>
</dbReference>
<proteinExistence type="predicted"/>
<evidence type="ECO:0000256" key="1">
    <source>
        <dbReference type="SAM" id="MobiDB-lite"/>
    </source>
</evidence>
<organism evidence="2 3">
    <name type="scientific">Platanthera guangdongensis</name>
    <dbReference type="NCBI Taxonomy" id="2320717"/>
    <lineage>
        <taxon>Eukaryota</taxon>
        <taxon>Viridiplantae</taxon>
        <taxon>Streptophyta</taxon>
        <taxon>Embryophyta</taxon>
        <taxon>Tracheophyta</taxon>
        <taxon>Spermatophyta</taxon>
        <taxon>Magnoliopsida</taxon>
        <taxon>Liliopsida</taxon>
        <taxon>Asparagales</taxon>
        <taxon>Orchidaceae</taxon>
        <taxon>Orchidoideae</taxon>
        <taxon>Orchideae</taxon>
        <taxon>Orchidinae</taxon>
        <taxon>Platanthera</taxon>
    </lineage>
</organism>
<name>A0ABR2LFE5_9ASPA</name>
<keyword evidence="3" id="KW-1185">Reference proteome</keyword>
<protein>
    <submittedName>
        <fullName evidence="2">Uncharacterized protein</fullName>
    </submittedName>
</protein>
<evidence type="ECO:0000313" key="3">
    <source>
        <dbReference type="Proteomes" id="UP001412067"/>
    </source>
</evidence>
<sequence length="658" mass="73560">MSSPSDPAKMQHGKGKPASNSFGSLISIGPRSSTVHVCSHSFVSLRVFIGRCQVASARSNSVARVHGSNRSSTSDQPATNGAMTPFLKAMNMTYLKEVLPRGVFLNPDKQPSELPSRGAFLNPDNKHLHCFVTQNNRVPPRQCKFSLDVWLQQTHNDAGQPLYATFNASVSARRGSERAECIHREPVCNDRACSTEDNDRFSVDHERAFVLLSSEKTQHKDGMNSDDRERRPLAERRGTDNQFQADFHTEPASVILEPFKRVNHFPGRSPGQLIPQSSMIHVMTNPSICEDDMRIKPGDCRSNSHHRNCDSNIEKGQRMDLRTGPTWSAPNLNGFIPFQQRPPAPKFYPSVQHFPPSLFGARPHMEMNQTRIHYNVHEVADRFPGEHNYSGWHHPIDNSVLPQMNEWDGNSSPFGCKSQPYGRSDWNQNRHLMGSLGETWKGQNPNMFEIPSPREVGDESRNVYPSLESNSEVDHFVHASHAAAQTKQLSDPPYNKSKEASAESKLNSFSQLPKILRDDSKYFCSYLSKIEISTDLIHPELYKEITNLLTSVNSTTIYNVSKDEGAKNNRARNSAKFSNQRKSLPQIAAAATAFKRLLGFAICFAFEGVPGNQLSMEEEGEEGSDLGKGKSAAAGRERRYQPKITASNEISGVIDEKL</sequence>
<evidence type="ECO:0000313" key="2">
    <source>
        <dbReference type="EMBL" id="KAK8939701.1"/>
    </source>
</evidence>
<comment type="caution">
    <text evidence="2">The sequence shown here is derived from an EMBL/GenBank/DDBJ whole genome shotgun (WGS) entry which is preliminary data.</text>
</comment>
<feature type="region of interest" description="Disordered" evidence="1">
    <location>
        <begin position="1"/>
        <end position="22"/>
    </location>
</feature>
<feature type="region of interest" description="Disordered" evidence="1">
    <location>
        <begin position="215"/>
        <end position="243"/>
    </location>
</feature>
<dbReference type="PANTHER" id="PTHR34837">
    <property type="entry name" value="OS05G0595500 PROTEIN"/>
    <property type="match status" value="1"/>
</dbReference>
<feature type="region of interest" description="Disordered" evidence="1">
    <location>
        <begin position="615"/>
        <end position="658"/>
    </location>
</feature>
<dbReference type="PANTHER" id="PTHR34837:SF1">
    <property type="entry name" value="LOW PROTEIN: ZINC FINGER CCCH DOMAIN PROTEIN"/>
    <property type="match status" value="1"/>
</dbReference>
<reference evidence="2 3" key="1">
    <citation type="journal article" date="2022" name="Nat. Plants">
        <title>Genomes of leafy and leafless Platanthera orchids illuminate the evolution of mycoheterotrophy.</title>
        <authorList>
            <person name="Li M.H."/>
            <person name="Liu K.W."/>
            <person name="Li Z."/>
            <person name="Lu H.C."/>
            <person name="Ye Q.L."/>
            <person name="Zhang D."/>
            <person name="Wang J.Y."/>
            <person name="Li Y.F."/>
            <person name="Zhong Z.M."/>
            <person name="Liu X."/>
            <person name="Yu X."/>
            <person name="Liu D.K."/>
            <person name="Tu X.D."/>
            <person name="Liu B."/>
            <person name="Hao Y."/>
            <person name="Liao X.Y."/>
            <person name="Jiang Y.T."/>
            <person name="Sun W.H."/>
            <person name="Chen J."/>
            <person name="Chen Y.Q."/>
            <person name="Ai Y."/>
            <person name="Zhai J.W."/>
            <person name="Wu S.S."/>
            <person name="Zhou Z."/>
            <person name="Hsiao Y.Y."/>
            <person name="Wu W.L."/>
            <person name="Chen Y.Y."/>
            <person name="Lin Y.F."/>
            <person name="Hsu J.L."/>
            <person name="Li C.Y."/>
            <person name="Wang Z.W."/>
            <person name="Zhao X."/>
            <person name="Zhong W.Y."/>
            <person name="Ma X.K."/>
            <person name="Ma L."/>
            <person name="Huang J."/>
            <person name="Chen G.Z."/>
            <person name="Huang M.Z."/>
            <person name="Huang L."/>
            <person name="Peng D.H."/>
            <person name="Luo Y.B."/>
            <person name="Zou S.Q."/>
            <person name="Chen S.P."/>
            <person name="Lan S."/>
            <person name="Tsai W.C."/>
            <person name="Van de Peer Y."/>
            <person name="Liu Z.J."/>
        </authorList>
    </citation>
    <scope>NUCLEOTIDE SEQUENCE [LARGE SCALE GENOMIC DNA]</scope>
    <source>
        <strain evidence="2">Lor288</strain>
    </source>
</reference>
<feature type="compositionally biased region" description="Basic and acidic residues" evidence="1">
    <location>
        <begin position="216"/>
        <end position="239"/>
    </location>
</feature>
<accession>A0ABR2LFE5</accession>
<dbReference type="Proteomes" id="UP001412067">
    <property type="component" value="Unassembled WGS sequence"/>
</dbReference>
<gene>
    <name evidence="2" type="ORF">KSP40_PGU020729</name>
</gene>
<feature type="region of interest" description="Disordered" evidence="1">
    <location>
        <begin position="60"/>
        <end position="82"/>
    </location>
</feature>